<proteinExistence type="predicted"/>
<evidence type="ECO:0008006" key="2">
    <source>
        <dbReference type="Google" id="ProtNLM"/>
    </source>
</evidence>
<evidence type="ECO:0000313" key="1">
    <source>
        <dbReference type="EMBL" id="VAX26615.1"/>
    </source>
</evidence>
<dbReference type="EMBL" id="UOGF01000016">
    <property type="protein sequence ID" value="VAX26615.1"/>
    <property type="molecule type" value="Genomic_DNA"/>
</dbReference>
<accession>A0A3B1D4K0</accession>
<reference evidence="1" key="1">
    <citation type="submission" date="2018-06" db="EMBL/GenBank/DDBJ databases">
        <authorList>
            <person name="Zhirakovskaya E."/>
        </authorList>
    </citation>
    <scope>NUCLEOTIDE SEQUENCE</scope>
</reference>
<organism evidence="1">
    <name type="scientific">hydrothermal vent metagenome</name>
    <dbReference type="NCBI Taxonomy" id="652676"/>
    <lineage>
        <taxon>unclassified sequences</taxon>
        <taxon>metagenomes</taxon>
        <taxon>ecological metagenomes</taxon>
    </lineage>
</organism>
<gene>
    <name evidence="1" type="ORF">MNBD_NITROSPIRAE01-942</name>
</gene>
<sequence length="132" mass="15189">MFKNILILLGFTLAGFGLFRGIDYWVEEKGAGKKDLSFTQQLVDPESYRSEFLDVNDTRTHLIIKVCVQCHDVPTPKAHTAEEWPPVVEKMLTALKEKRRADFTGQMWIIPTTEEREKIIAYLSENAKSNED</sequence>
<dbReference type="Gene3D" id="1.10.760.10">
    <property type="entry name" value="Cytochrome c-like domain"/>
    <property type="match status" value="1"/>
</dbReference>
<dbReference type="GO" id="GO:0020037">
    <property type="term" value="F:heme binding"/>
    <property type="evidence" value="ECO:0007669"/>
    <property type="project" value="InterPro"/>
</dbReference>
<dbReference type="AlphaFoldDB" id="A0A3B1D4K0"/>
<dbReference type="GO" id="GO:0009055">
    <property type="term" value="F:electron transfer activity"/>
    <property type="evidence" value="ECO:0007669"/>
    <property type="project" value="InterPro"/>
</dbReference>
<protein>
    <recommendedName>
        <fullName evidence="2">Cytochrome c domain-containing protein</fullName>
    </recommendedName>
</protein>
<name>A0A3B1D4K0_9ZZZZ</name>
<dbReference type="InterPro" id="IPR036909">
    <property type="entry name" value="Cyt_c-like_dom_sf"/>
</dbReference>